<feature type="domain" description="GH11" evidence="16">
    <location>
        <begin position="12"/>
        <end position="200"/>
    </location>
</feature>
<evidence type="ECO:0000256" key="1">
    <source>
        <dbReference type="ARBA" id="ARBA00000681"/>
    </source>
</evidence>
<evidence type="ECO:0000256" key="8">
    <source>
        <dbReference type="ARBA" id="ARBA00022729"/>
    </source>
</evidence>
<keyword evidence="6" id="KW-0964">Secreted</keyword>
<organism evidence="17 18">
    <name type="scientific">Recurvomyces mirabilis</name>
    <dbReference type="NCBI Taxonomy" id="574656"/>
    <lineage>
        <taxon>Eukaryota</taxon>
        <taxon>Fungi</taxon>
        <taxon>Dikarya</taxon>
        <taxon>Ascomycota</taxon>
        <taxon>Pezizomycotina</taxon>
        <taxon>Dothideomycetes</taxon>
        <taxon>Dothideomycetidae</taxon>
        <taxon>Mycosphaerellales</taxon>
        <taxon>Teratosphaeriaceae</taxon>
        <taxon>Recurvomyces</taxon>
    </lineage>
</organism>
<keyword evidence="12 13" id="KW-0624">Polysaccharide degradation</keyword>
<dbReference type="Gene3D" id="2.60.120.180">
    <property type="match status" value="1"/>
</dbReference>
<comment type="caution">
    <text evidence="17">The sequence shown here is derived from an EMBL/GenBank/DDBJ whole genome shotgun (WGS) entry which is preliminary data.</text>
</comment>
<dbReference type="PROSITE" id="PS00776">
    <property type="entry name" value="GH11_1"/>
    <property type="match status" value="1"/>
</dbReference>
<evidence type="ECO:0000256" key="5">
    <source>
        <dbReference type="ARBA" id="ARBA00012590"/>
    </source>
</evidence>
<keyword evidence="10 13" id="KW-0119">Carbohydrate metabolism</keyword>
<evidence type="ECO:0000313" key="18">
    <source>
        <dbReference type="Proteomes" id="UP001274830"/>
    </source>
</evidence>
<keyword evidence="11 13" id="KW-0326">Glycosidase</keyword>
<evidence type="ECO:0000256" key="4">
    <source>
        <dbReference type="ARBA" id="ARBA00007792"/>
    </source>
</evidence>
<keyword evidence="7 13" id="KW-0858">Xylan degradation</keyword>
<feature type="signal peptide" evidence="15">
    <location>
        <begin position="1"/>
        <end position="20"/>
    </location>
</feature>
<dbReference type="InterPro" id="IPR013319">
    <property type="entry name" value="GH11/12"/>
</dbReference>
<dbReference type="GO" id="GO:0031176">
    <property type="term" value="F:endo-1,4-beta-xylanase activity"/>
    <property type="evidence" value="ECO:0007669"/>
    <property type="project" value="UniProtKB-UniRule"/>
</dbReference>
<dbReference type="SUPFAM" id="SSF49899">
    <property type="entry name" value="Concanavalin A-like lectins/glucanases"/>
    <property type="match status" value="1"/>
</dbReference>
<comment type="pathway">
    <text evidence="3 13 14">Glycan degradation; xylan degradation.</text>
</comment>
<comment type="catalytic activity">
    <reaction evidence="1 13 14">
        <text>Endohydrolysis of (1-&gt;4)-beta-D-xylosidic linkages in xylans.</text>
        <dbReference type="EC" id="3.2.1.8"/>
    </reaction>
</comment>
<evidence type="ECO:0000256" key="11">
    <source>
        <dbReference type="ARBA" id="ARBA00023295"/>
    </source>
</evidence>
<evidence type="ECO:0000256" key="7">
    <source>
        <dbReference type="ARBA" id="ARBA00022651"/>
    </source>
</evidence>
<dbReference type="PANTHER" id="PTHR46828">
    <property type="entry name" value="ENDO-1,4-BETA-XYLANASE A-RELATED"/>
    <property type="match status" value="1"/>
</dbReference>
<gene>
    <name evidence="17" type="ORF">LTR78_003026</name>
</gene>
<dbReference type="GO" id="GO:0005576">
    <property type="term" value="C:extracellular region"/>
    <property type="evidence" value="ECO:0007669"/>
    <property type="project" value="UniProtKB-SubCell"/>
</dbReference>
<dbReference type="Pfam" id="PF00457">
    <property type="entry name" value="Glyco_hydro_11"/>
    <property type="match status" value="1"/>
</dbReference>
<dbReference type="PROSITE" id="PS51761">
    <property type="entry name" value="GH11_3"/>
    <property type="match status" value="1"/>
</dbReference>
<accession>A0AAE0WRY9</accession>
<evidence type="ECO:0000256" key="14">
    <source>
        <dbReference type="RuleBase" id="RU362015"/>
    </source>
</evidence>
<sequence>MPSFLKSMLLAGVAATSVMAQDAINYVQNYNGNAAAFSYQESAGTYTAKWSGNTDFVVGLGWSTGAARNIQYSATYSASGSGSYLAVYGWVNSPQAEYYIVESYGSYNPCSGQQNLGTISSDGGSYTFCTDTRTNQPSITGTSTFTQYWSVRQTQRTSGTITVGTHWNTWKQHGFGSSYNFQVMAVEAFSGSGSASVKVAAVAAGAASSAVSSAPVASSTAIKATSTKASSVAPTTVAPTSAHQTTTAPTASVSIPAGCTVKYFTA</sequence>
<dbReference type="InterPro" id="IPR033123">
    <property type="entry name" value="GH11_dom"/>
</dbReference>
<evidence type="ECO:0000256" key="6">
    <source>
        <dbReference type="ARBA" id="ARBA00022525"/>
    </source>
</evidence>
<feature type="active site" description="Proton donor" evidence="13">
    <location>
        <position position="187"/>
    </location>
</feature>
<keyword evidence="9 13" id="KW-0378">Hydrolase</keyword>
<comment type="subcellular location">
    <subcellularLocation>
        <location evidence="2">Secreted</location>
    </subcellularLocation>
</comment>
<dbReference type="EMBL" id="JAUTXT010000008">
    <property type="protein sequence ID" value="KAK3676822.1"/>
    <property type="molecule type" value="Genomic_DNA"/>
</dbReference>
<name>A0AAE0WRY9_9PEZI</name>
<feature type="chain" id="PRO_5042024725" description="Endo-1,4-beta-xylanase" evidence="15">
    <location>
        <begin position="21"/>
        <end position="266"/>
    </location>
</feature>
<dbReference type="FunFam" id="2.60.120.180:FF:000002">
    <property type="entry name" value="Endo-1,4-beta-xylanase A"/>
    <property type="match status" value="1"/>
</dbReference>
<comment type="similarity">
    <text evidence="4 13 14">Belongs to the glycosyl hydrolase 11 (cellulase G) family.</text>
</comment>
<evidence type="ECO:0000256" key="2">
    <source>
        <dbReference type="ARBA" id="ARBA00004613"/>
    </source>
</evidence>
<dbReference type="Proteomes" id="UP001274830">
    <property type="component" value="Unassembled WGS sequence"/>
</dbReference>
<protein>
    <recommendedName>
        <fullName evidence="5 13">Endo-1,4-beta-xylanase</fullName>
        <ecNumber evidence="5 13">3.2.1.8</ecNumber>
    </recommendedName>
</protein>
<dbReference type="AlphaFoldDB" id="A0AAE0WRY9"/>
<keyword evidence="18" id="KW-1185">Reference proteome</keyword>
<evidence type="ECO:0000256" key="13">
    <source>
        <dbReference type="PROSITE-ProRule" id="PRU01097"/>
    </source>
</evidence>
<dbReference type="InterPro" id="IPR018208">
    <property type="entry name" value="GH11_AS_1"/>
</dbReference>
<evidence type="ECO:0000256" key="12">
    <source>
        <dbReference type="ARBA" id="ARBA00023326"/>
    </source>
</evidence>
<dbReference type="PANTHER" id="PTHR46828:SF2">
    <property type="entry name" value="ENDO-1,4-BETA-XYLANASE A-RELATED"/>
    <property type="match status" value="1"/>
</dbReference>
<keyword evidence="8 15" id="KW-0732">Signal</keyword>
<dbReference type="PRINTS" id="PR00911">
    <property type="entry name" value="GLHYDRLASE11"/>
</dbReference>
<evidence type="ECO:0000256" key="9">
    <source>
        <dbReference type="ARBA" id="ARBA00022801"/>
    </source>
</evidence>
<dbReference type="InterPro" id="IPR001137">
    <property type="entry name" value="Glyco_hydro_11"/>
</dbReference>
<reference evidence="17" key="1">
    <citation type="submission" date="2023-07" db="EMBL/GenBank/DDBJ databases">
        <title>Black Yeasts Isolated from many extreme environments.</title>
        <authorList>
            <person name="Coleine C."/>
            <person name="Stajich J.E."/>
            <person name="Selbmann L."/>
        </authorList>
    </citation>
    <scope>NUCLEOTIDE SEQUENCE</scope>
    <source>
        <strain evidence="17">CCFEE 5485</strain>
    </source>
</reference>
<dbReference type="GO" id="GO:0045493">
    <property type="term" value="P:xylan catabolic process"/>
    <property type="evidence" value="ECO:0007669"/>
    <property type="project" value="UniProtKB-UniRule"/>
</dbReference>
<evidence type="ECO:0000256" key="15">
    <source>
        <dbReference type="SAM" id="SignalP"/>
    </source>
</evidence>
<proteinExistence type="inferred from homology"/>
<feature type="active site" description="Nucleophile" evidence="13">
    <location>
        <position position="97"/>
    </location>
</feature>
<evidence type="ECO:0000259" key="16">
    <source>
        <dbReference type="PROSITE" id="PS51761"/>
    </source>
</evidence>
<dbReference type="EC" id="3.2.1.8" evidence="5 13"/>
<dbReference type="InterPro" id="IPR013320">
    <property type="entry name" value="ConA-like_dom_sf"/>
</dbReference>
<evidence type="ECO:0000313" key="17">
    <source>
        <dbReference type="EMBL" id="KAK3676822.1"/>
    </source>
</evidence>
<evidence type="ECO:0000256" key="3">
    <source>
        <dbReference type="ARBA" id="ARBA00004851"/>
    </source>
</evidence>
<evidence type="ECO:0000256" key="10">
    <source>
        <dbReference type="ARBA" id="ARBA00023277"/>
    </source>
</evidence>